<dbReference type="Pfam" id="PF02563">
    <property type="entry name" value="Poly_export"/>
    <property type="match status" value="1"/>
</dbReference>
<dbReference type="PANTHER" id="PTHR33619">
    <property type="entry name" value="POLYSACCHARIDE EXPORT PROTEIN GFCE-RELATED"/>
    <property type="match status" value="1"/>
</dbReference>
<dbReference type="GO" id="GO:0046930">
    <property type="term" value="C:pore complex"/>
    <property type="evidence" value="ECO:0007669"/>
    <property type="project" value="UniProtKB-KW"/>
</dbReference>
<keyword evidence="8" id="KW-0625">Polysaccharide transport</keyword>
<evidence type="ECO:0000313" key="18">
    <source>
        <dbReference type="Proteomes" id="UP000291078"/>
    </source>
</evidence>
<dbReference type="Gene3D" id="3.30.1950.10">
    <property type="entry name" value="wza like domain"/>
    <property type="match status" value="1"/>
</dbReference>
<evidence type="ECO:0000256" key="12">
    <source>
        <dbReference type="ARBA" id="ARBA00023139"/>
    </source>
</evidence>
<evidence type="ECO:0000256" key="14">
    <source>
        <dbReference type="ARBA" id="ARBA00023288"/>
    </source>
</evidence>
<comment type="caution">
    <text evidence="17">The sequence shown here is derived from an EMBL/GenBank/DDBJ whole genome shotgun (WGS) entry which is preliminary data.</text>
</comment>
<organism evidence="17 18">
    <name type="scientific">Cupriavidus agavae</name>
    <dbReference type="NCBI Taxonomy" id="1001822"/>
    <lineage>
        <taxon>Bacteria</taxon>
        <taxon>Pseudomonadati</taxon>
        <taxon>Pseudomonadota</taxon>
        <taxon>Betaproteobacteria</taxon>
        <taxon>Burkholderiales</taxon>
        <taxon>Burkholderiaceae</taxon>
        <taxon>Cupriavidus</taxon>
    </lineage>
</organism>
<gene>
    <name evidence="17" type="ORF">EV147_1364</name>
</gene>
<dbReference type="GO" id="GO:0006811">
    <property type="term" value="P:monoatomic ion transport"/>
    <property type="evidence" value="ECO:0007669"/>
    <property type="project" value="UniProtKB-KW"/>
</dbReference>
<evidence type="ECO:0000256" key="1">
    <source>
        <dbReference type="ARBA" id="ARBA00004571"/>
    </source>
</evidence>
<dbReference type="InterPro" id="IPR049712">
    <property type="entry name" value="Poly_export"/>
</dbReference>
<keyword evidence="12" id="KW-0564">Palmitate</keyword>
<keyword evidence="4" id="KW-1134">Transmembrane beta strand</keyword>
<comment type="similarity">
    <text evidence="2">Belongs to the BexD/CtrA/VexA family.</text>
</comment>
<evidence type="ECO:0000256" key="8">
    <source>
        <dbReference type="ARBA" id="ARBA00023047"/>
    </source>
</evidence>
<proteinExistence type="inferred from homology"/>
<evidence type="ECO:0000256" key="9">
    <source>
        <dbReference type="ARBA" id="ARBA00023065"/>
    </source>
</evidence>
<dbReference type="PANTHER" id="PTHR33619:SF3">
    <property type="entry name" value="POLYSACCHARIDE EXPORT PROTEIN GFCE-RELATED"/>
    <property type="match status" value="1"/>
</dbReference>
<keyword evidence="10" id="KW-0626">Porin</keyword>
<keyword evidence="3" id="KW-0813">Transport</keyword>
<dbReference type="Pfam" id="PF22461">
    <property type="entry name" value="SLBB_2"/>
    <property type="match status" value="2"/>
</dbReference>
<keyword evidence="5" id="KW-0762">Sugar transport</keyword>
<dbReference type="EMBL" id="SGXM01000001">
    <property type="protein sequence ID" value="RZT42334.1"/>
    <property type="molecule type" value="Genomic_DNA"/>
</dbReference>
<evidence type="ECO:0000256" key="3">
    <source>
        <dbReference type="ARBA" id="ARBA00022448"/>
    </source>
</evidence>
<evidence type="ECO:0000256" key="6">
    <source>
        <dbReference type="ARBA" id="ARBA00022692"/>
    </source>
</evidence>
<keyword evidence="13" id="KW-0998">Cell outer membrane</keyword>
<keyword evidence="6" id="KW-0812">Transmembrane</keyword>
<keyword evidence="11" id="KW-0472">Membrane</keyword>
<evidence type="ECO:0000256" key="10">
    <source>
        <dbReference type="ARBA" id="ARBA00023114"/>
    </source>
</evidence>
<dbReference type="InterPro" id="IPR054765">
    <property type="entry name" value="SLBB_dom"/>
</dbReference>
<dbReference type="GO" id="GO:0015288">
    <property type="term" value="F:porin activity"/>
    <property type="evidence" value="ECO:0007669"/>
    <property type="project" value="UniProtKB-KW"/>
</dbReference>
<keyword evidence="7" id="KW-0732">Signal</keyword>
<protein>
    <submittedName>
        <fullName evidence="17">Polysaccharide export outer membrane protein</fullName>
    </submittedName>
</protein>
<dbReference type="InterPro" id="IPR003715">
    <property type="entry name" value="Poly_export_N"/>
</dbReference>
<evidence type="ECO:0000256" key="4">
    <source>
        <dbReference type="ARBA" id="ARBA00022452"/>
    </source>
</evidence>
<name>A0A4Q7S7F0_9BURK</name>
<comment type="subcellular location">
    <subcellularLocation>
        <location evidence="1">Cell outer membrane</location>
        <topology evidence="1">Multi-pass membrane protein</topology>
    </subcellularLocation>
</comment>
<evidence type="ECO:0000256" key="2">
    <source>
        <dbReference type="ARBA" id="ARBA00009450"/>
    </source>
</evidence>
<feature type="domain" description="SLBB" evidence="16">
    <location>
        <begin position="202"/>
        <end position="281"/>
    </location>
</feature>
<keyword evidence="9" id="KW-0406">Ion transport</keyword>
<dbReference type="GO" id="GO:0009279">
    <property type="term" value="C:cell outer membrane"/>
    <property type="evidence" value="ECO:0007669"/>
    <property type="project" value="UniProtKB-SubCell"/>
</dbReference>
<evidence type="ECO:0000256" key="11">
    <source>
        <dbReference type="ARBA" id="ARBA00023136"/>
    </source>
</evidence>
<dbReference type="GO" id="GO:0015159">
    <property type="term" value="F:polysaccharide transmembrane transporter activity"/>
    <property type="evidence" value="ECO:0007669"/>
    <property type="project" value="InterPro"/>
</dbReference>
<evidence type="ECO:0000256" key="7">
    <source>
        <dbReference type="ARBA" id="ARBA00022729"/>
    </source>
</evidence>
<evidence type="ECO:0000313" key="17">
    <source>
        <dbReference type="EMBL" id="RZT42334.1"/>
    </source>
</evidence>
<dbReference type="AlphaFoldDB" id="A0A4Q7S7F0"/>
<evidence type="ECO:0000259" key="15">
    <source>
        <dbReference type="Pfam" id="PF02563"/>
    </source>
</evidence>
<dbReference type="Proteomes" id="UP000291078">
    <property type="component" value="Unassembled WGS sequence"/>
</dbReference>
<sequence length="400" mass="42412">MSGRRRPDGPGGRYCTGVARMLAMLLAALALHGCMLAPGMRGALSFASTASDSAEAGDPAADPSGAPGAPGVTAISWDLVNTLQAHAGAPPADLGALLARPGPYQIGAADILSIVVWDHPELMFPHQTYSVGIGYDAPGYGGASTVPGYVVDRAGEIQFPYAGRVRVAGMTVGEARDELTRRIGRVIAQPQVTVRVLAYRSQRVYLDGEVRTPGPQYIDDVPMTLVEALNRAGGVHAERGDSSRITLHRDGRRWDIDLPALLRAGQDPAGIGLRSGDIVRVAQREDSKVFVLGEVHKPSVVLPRNGRLSLNEALGEAGGVNPMTSDPQHIYVVRKHETGGPEVFHLDARSPVALALAEGFPLKPRDVVFVDAGDITRWARVVNQLIPSAQYLNSTASVLK</sequence>
<evidence type="ECO:0000256" key="13">
    <source>
        <dbReference type="ARBA" id="ARBA00023237"/>
    </source>
</evidence>
<reference evidence="17 18" key="1">
    <citation type="journal article" date="2015" name="Stand. Genomic Sci.">
        <title>Genomic Encyclopedia of Bacterial and Archaeal Type Strains, Phase III: the genomes of soil and plant-associated and newly described type strains.</title>
        <authorList>
            <person name="Whitman W.B."/>
            <person name="Woyke T."/>
            <person name="Klenk H.P."/>
            <person name="Zhou Y."/>
            <person name="Lilburn T.G."/>
            <person name="Beck B.J."/>
            <person name="De Vos P."/>
            <person name="Vandamme P."/>
            <person name="Eisen J.A."/>
            <person name="Garrity G."/>
            <person name="Hugenholtz P."/>
            <person name="Kyrpides N.C."/>
        </authorList>
    </citation>
    <scope>NUCLEOTIDE SEQUENCE [LARGE SCALE GENOMIC DNA]</scope>
    <source>
        <strain evidence="17 18">ASC-9842</strain>
    </source>
</reference>
<keyword evidence="14" id="KW-0449">Lipoprotein</keyword>
<evidence type="ECO:0000256" key="5">
    <source>
        <dbReference type="ARBA" id="ARBA00022597"/>
    </source>
</evidence>
<accession>A0A4Q7S7F0</accession>
<feature type="domain" description="Polysaccharide export protein N-terminal" evidence="15">
    <location>
        <begin position="101"/>
        <end position="196"/>
    </location>
</feature>
<keyword evidence="18" id="KW-1185">Reference proteome</keyword>
<dbReference type="Gene3D" id="3.10.560.10">
    <property type="entry name" value="Outer membrane lipoprotein wza domain like"/>
    <property type="match status" value="2"/>
</dbReference>
<feature type="domain" description="SLBB" evidence="16">
    <location>
        <begin position="288"/>
        <end position="370"/>
    </location>
</feature>
<evidence type="ECO:0000259" key="16">
    <source>
        <dbReference type="Pfam" id="PF22461"/>
    </source>
</evidence>